<evidence type="ECO:0000313" key="5">
    <source>
        <dbReference type="Proteomes" id="UP001219901"/>
    </source>
</evidence>
<reference evidence="5 6" key="1">
    <citation type="submission" date="2019-11" db="EMBL/GenBank/DDBJ databases">
        <authorList>
            <person name="Cho J.-C."/>
        </authorList>
    </citation>
    <scope>NUCLEOTIDE SEQUENCE [LARGE SCALE GENOMIC DNA]</scope>
    <source>
        <strain evidence="4 5">JH1073</strain>
        <strain evidence="3 6">JH702</strain>
    </source>
</reference>
<organism evidence="4 5">
    <name type="scientific">Candidatus Lucifugimonas marina</name>
    <dbReference type="NCBI Taxonomy" id="3038979"/>
    <lineage>
        <taxon>Bacteria</taxon>
        <taxon>Bacillati</taxon>
        <taxon>Chloroflexota</taxon>
        <taxon>Dehalococcoidia</taxon>
        <taxon>SAR202 cluster</taxon>
        <taxon>Candidatus Lucifugimonadales</taxon>
        <taxon>Candidatus Lucifugimonadaceae</taxon>
        <taxon>Candidatus Lucifugimonas</taxon>
    </lineage>
</organism>
<evidence type="ECO:0000313" key="6">
    <source>
        <dbReference type="Proteomes" id="UP001321249"/>
    </source>
</evidence>
<reference evidence="5" key="3">
    <citation type="submission" date="2023-06" db="EMBL/GenBank/DDBJ databases">
        <title>Pangenomics reveal diversification of enzyme families and niche specialization in globally abundant SAR202 bacteria.</title>
        <authorList>
            <person name="Saw J.H.W."/>
        </authorList>
    </citation>
    <scope>NUCLEOTIDE SEQUENCE [LARGE SCALE GENOMIC DNA]</scope>
    <source>
        <strain evidence="5">JH1073</strain>
    </source>
</reference>
<sequence>MAKRSRTSSPISNLDQFTSNDASVDAAWREALAFRDLGTNERVKSQKRLAQAQAVRAQAEAEAITSTKNYCVDARAQADDNLARSEATLSKAERIRADALEWAASMEEEIQFRLDDAARIRANARAYAEKLEGSARGAADALMDQTRVGAEELATRMRSDSAEDIRKILTDIEVARASAEDELEAQRLLTETARVRAFSAGLTAEVAQEAEAPVEFTPAPRKKATKASTAKKRSSKSTSARNAA</sequence>
<evidence type="ECO:0000313" key="3">
    <source>
        <dbReference type="EMBL" id="MDG0865504.1"/>
    </source>
</evidence>
<dbReference type="Proteomes" id="UP001321249">
    <property type="component" value="Unassembled WGS sequence"/>
</dbReference>
<feature type="region of interest" description="Disordered" evidence="2">
    <location>
        <begin position="209"/>
        <end position="244"/>
    </location>
</feature>
<reference evidence="4" key="2">
    <citation type="journal article" date="2023" name="Nat. Commun.">
        <title>Cultivation of marine bacteria of the SAR202 clade.</title>
        <authorList>
            <person name="Lim Y."/>
            <person name="Seo J.H."/>
            <person name="Giovannoni S.J."/>
            <person name="Kang I."/>
            <person name="Cho J.C."/>
        </authorList>
    </citation>
    <scope>NUCLEOTIDE SEQUENCE</scope>
    <source>
        <strain evidence="4">JH1073</strain>
    </source>
</reference>
<protein>
    <submittedName>
        <fullName evidence="4">Uncharacterized protein</fullName>
    </submittedName>
</protein>
<dbReference type="EMBL" id="CP046147">
    <property type="protein sequence ID" value="WFG39742.1"/>
    <property type="molecule type" value="Genomic_DNA"/>
</dbReference>
<dbReference type="Proteomes" id="UP001219901">
    <property type="component" value="Chromosome"/>
</dbReference>
<keyword evidence="5" id="KW-1185">Reference proteome</keyword>
<name>A0AAJ6CTM0_9CHLR</name>
<accession>A0AAJ6CTM0</accession>
<evidence type="ECO:0000313" key="4">
    <source>
        <dbReference type="EMBL" id="WFG39742.1"/>
    </source>
</evidence>
<dbReference type="EMBL" id="WMBE01000001">
    <property type="protein sequence ID" value="MDG0865504.1"/>
    <property type="molecule type" value="Genomic_DNA"/>
</dbReference>
<proteinExistence type="predicted"/>
<feature type="coiled-coil region" evidence="1">
    <location>
        <begin position="40"/>
        <end position="95"/>
    </location>
</feature>
<evidence type="ECO:0000256" key="2">
    <source>
        <dbReference type="SAM" id="MobiDB-lite"/>
    </source>
</evidence>
<evidence type="ECO:0000256" key="1">
    <source>
        <dbReference type="SAM" id="Coils"/>
    </source>
</evidence>
<dbReference type="AlphaFoldDB" id="A0AAJ6CTM0"/>
<gene>
    <name evidence="3" type="ORF">GKO46_00250</name>
    <name evidence="4" type="ORF">GKO48_08970</name>
</gene>
<keyword evidence="1" id="KW-0175">Coiled coil</keyword>
<feature type="compositionally biased region" description="Basic residues" evidence="2">
    <location>
        <begin position="220"/>
        <end position="235"/>
    </location>
</feature>
<dbReference type="RefSeq" id="WP_342823757.1">
    <property type="nucleotide sequence ID" value="NZ_CP046146.1"/>
</dbReference>